<name>A0A8J8MDN2_9FIRM</name>
<dbReference type="SMART" id="SM00770">
    <property type="entry name" value="Zn_dep_PLPC"/>
    <property type="match status" value="1"/>
</dbReference>
<keyword evidence="4" id="KW-0479">Metal-binding</keyword>
<dbReference type="RefSeq" id="WP_212691074.1">
    <property type="nucleotide sequence ID" value="NZ_CP058561.1"/>
</dbReference>
<dbReference type="AlphaFoldDB" id="A0A8J8MDN2"/>
<protein>
    <recommendedName>
        <fullName evidence="2">Phospholipase C</fullName>
        <ecNumber evidence="1">3.1.4.3</ecNumber>
    </recommendedName>
    <alternativeName>
        <fullName evidence="8">Phosphatidylcholine cholinephosphohydrolase</fullName>
    </alternativeName>
</protein>
<evidence type="ECO:0000313" key="10">
    <source>
        <dbReference type="EMBL" id="QUH30972.1"/>
    </source>
</evidence>
<proteinExistence type="predicted"/>
<dbReference type="Gene3D" id="1.10.575.10">
    <property type="entry name" value="P1 Nuclease"/>
    <property type="match status" value="1"/>
</dbReference>
<dbReference type="PROSITE" id="PS51346">
    <property type="entry name" value="PROKAR_ZN_DEPEND_PLPC_2"/>
    <property type="match status" value="1"/>
</dbReference>
<dbReference type="InterPro" id="IPR008947">
    <property type="entry name" value="PLipase_C/P1_nuclease_dom_sf"/>
</dbReference>
<dbReference type="Proteomes" id="UP000677305">
    <property type="component" value="Chromosome"/>
</dbReference>
<evidence type="ECO:0000256" key="8">
    <source>
        <dbReference type="ARBA" id="ARBA00031285"/>
    </source>
</evidence>
<dbReference type="InterPro" id="IPR029002">
    <property type="entry name" value="PLPC/GPLD1"/>
</dbReference>
<dbReference type="SUPFAM" id="SSF48537">
    <property type="entry name" value="Phospholipase C/P1 nuclease"/>
    <property type="match status" value="1"/>
</dbReference>
<keyword evidence="3" id="KW-0964">Secreted</keyword>
<dbReference type="GO" id="GO:0008270">
    <property type="term" value="F:zinc ion binding"/>
    <property type="evidence" value="ECO:0007669"/>
    <property type="project" value="InterPro"/>
</dbReference>
<dbReference type="CDD" id="cd11009">
    <property type="entry name" value="Zn_dep_PLPC"/>
    <property type="match status" value="1"/>
</dbReference>
<keyword evidence="6" id="KW-0378">Hydrolase</keyword>
<feature type="domain" description="Zn-dependent PLC" evidence="9">
    <location>
        <begin position="39"/>
        <end position="255"/>
    </location>
</feature>
<accession>A0A8J8MDN2</accession>
<evidence type="ECO:0000256" key="7">
    <source>
        <dbReference type="ARBA" id="ARBA00022833"/>
    </source>
</evidence>
<dbReference type="GO" id="GO:0034480">
    <property type="term" value="F:phosphatidylcholine phospholipase C activity"/>
    <property type="evidence" value="ECO:0007669"/>
    <property type="project" value="UniProtKB-EC"/>
</dbReference>
<dbReference type="KEGG" id="vgu:HYG85_19425"/>
<reference evidence="10 11" key="1">
    <citation type="submission" date="2020-07" db="EMBL/GenBank/DDBJ databases">
        <title>Vallitalea guaymasensis genome.</title>
        <authorList>
            <person name="Postec A."/>
        </authorList>
    </citation>
    <scope>NUCLEOTIDE SEQUENCE [LARGE SCALE GENOMIC DNA]</scope>
    <source>
        <strain evidence="10 11">Ra1766G1</strain>
    </source>
</reference>
<dbReference type="Pfam" id="PF00882">
    <property type="entry name" value="Zn_dep_PLPC"/>
    <property type="match status" value="1"/>
</dbReference>
<evidence type="ECO:0000256" key="3">
    <source>
        <dbReference type="ARBA" id="ARBA00022525"/>
    </source>
</evidence>
<evidence type="ECO:0000259" key="9">
    <source>
        <dbReference type="PROSITE" id="PS51346"/>
    </source>
</evidence>
<evidence type="ECO:0000256" key="5">
    <source>
        <dbReference type="ARBA" id="ARBA00022729"/>
    </source>
</evidence>
<evidence type="ECO:0000256" key="6">
    <source>
        <dbReference type="ARBA" id="ARBA00022801"/>
    </source>
</evidence>
<evidence type="ECO:0000313" key="11">
    <source>
        <dbReference type="Proteomes" id="UP000677305"/>
    </source>
</evidence>
<dbReference type="EMBL" id="CP058561">
    <property type="protein sequence ID" value="QUH30972.1"/>
    <property type="molecule type" value="Genomic_DNA"/>
</dbReference>
<sequence length="256" mass="30350">MGIIILEDTSDDKEGMTMGKRFEKYYGKSFRRFLKIINPIKKLFISTDCEVHKFNNLHGLQLLKRYNYEDEYDLFHDYLDDINEGSVWADQDFRSIAHFYNPNIERGLFGHSHSLAVTKDYYDKALKLWQEGNRSKSMFYLGACVHIIQDLTISQHVQIRLLNKHRQYENYVKYTHDLVKEYIATKPPIMLDSPENYIRYNAKRAIRIEKKVKDIPSTKLRYYNKTLYTLPLAQRTTAGCYLLFLKDLKKVGAIHP</sequence>
<evidence type="ECO:0000256" key="1">
    <source>
        <dbReference type="ARBA" id="ARBA00012018"/>
    </source>
</evidence>
<evidence type="ECO:0000256" key="2">
    <source>
        <dbReference type="ARBA" id="ARBA00018391"/>
    </source>
</evidence>
<keyword evidence="5" id="KW-0732">Signal</keyword>
<organism evidence="10 11">
    <name type="scientific">Vallitalea guaymasensis</name>
    <dbReference type="NCBI Taxonomy" id="1185412"/>
    <lineage>
        <taxon>Bacteria</taxon>
        <taxon>Bacillati</taxon>
        <taxon>Bacillota</taxon>
        <taxon>Clostridia</taxon>
        <taxon>Lachnospirales</taxon>
        <taxon>Vallitaleaceae</taxon>
        <taxon>Vallitalea</taxon>
    </lineage>
</organism>
<keyword evidence="11" id="KW-1185">Reference proteome</keyword>
<gene>
    <name evidence="10" type="ORF">HYG85_19425</name>
</gene>
<keyword evidence="7" id="KW-0862">Zinc</keyword>
<dbReference type="EC" id="3.1.4.3" evidence="1"/>
<evidence type="ECO:0000256" key="4">
    <source>
        <dbReference type="ARBA" id="ARBA00022723"/>
    </source>
</evidence>
<dbReference type="InterPro" id="IPR001531">
    <property type="entry name" value="Zn_PLipaseC"/>
</dbReference>